<protein>
    <submittedName>
        <fullName evidence="1">Uncharacterized protein</fullName>
    </submittedName>
</protein>
<sequence length="120" mass="14408">MNDKKNNMRKHTIIIIITIIDMKAETTLEGQDLIQEEEDIVQVKVLKNIMKESIGRIDMRQKENRNMIAKQENEQILLQFYYNKTKKEFQQKIILTNLKHKYMKKNSKSRKKNSSNKPKQ</sequence>
<comment type="caution">
    <text evidence="1">The sequence shown here is derived from an EMBL/GenBank/DDBJ whole genome shotgun (WGS) entry which is preliminary data.</text>
</comment>
<reference evidence="1" key="1">
    <citation type="submission" date="2021-01" db="EMBL/GenBank/DDBJ databases">
        <authorList>
            <consortium name="Genoscope - CEA"/>
            <person name="William W."/>
        </authorList>
    </citation>
    <scope>NUCLEOTIDE SEQUENCE</scope>
</reference>
<organism evidence="1 2">
    <name type="scientific">Paramecium sonneborni</name>
    <dbReference type="NCBI Taxonomy" id="65129"/>
    <lineage>
        <taxon>Eukaryota</taxon>
        <taxon>Sar</taxon>
        <taxon>Alveolata</taxon>
        <taxon>Ciliophora</taxon>
        <taxon>Intramacronucleata</taxon>
        <taxon>Oligohymenophorea</taxon>
        <taxon>Peniculida</taxon>
        <taxon>Parameciidae</taxon>
        <taxon>Paramecium</taxon>
    </lineage>
</organism>
<dbReference type="EMBL" id="CAJJDN010000029">
    <property type="protein sequence ID" value="CAD8072210.1"/>
    <property type="molecule type" value="Genomic_DNA"/>
</dbReference>
<evidence type="ECO:0000313" key="1">
    <source>
        <dbReference type="EMBL" id="CAD8072210.1"/>
    </source>
</evidence>
<proteinExistence type="predicted"/>
<gene>
    <name evidence="1" type="ORF">PSON_ATCC_30995.1.T0290050</name>
</gene>
<keyword evidence="2" id="KW-1185">Reference proteome</keyword>
<dbReference type="Proteomes" id="UP000692954">
    <property type="component" value="Unassembled WGS sequence"/>
</dbReference>
<accession>A0A8S1LVZ7</accession>
<name>A0A8S1LVZ7_9CILI</name>
<evidence type="ECO:0000313" key="2">
    <source>
        <dbReference type="Proteomes" id="UP000692954"/>
    </source>
</evidence>
<dbReference type="AlphaFoldDB" id="A0A8S1LVZ7"/>